<dbReference type="InterPro" id="IPR002734">
    <property type="entry name" value="RibDG_C"/>
</dbReference>
<dbReference type="Pfam" id="PF01872">
    <property type="entry name" value="RibD_C"/>
    <property type="match status" value="1"/>
</dbReference>
<evidence type="ECO:0000313" key="2">
    <source>
        <dbReference type="EMBL" id="RSL17087.1"/>
    </source>
</evidence>
<accession>A0A3R9QI27</accession>
<name>A0A3R9QI27_9BACT</name>
<dbReference type="AlphaFoldDB" id="A0A3R9QI27"/>
<dbReference type="SUPFAM" id="SSF53597">
    <property type="entry name" value="Dihydrofolate reductase-like"/>
    <property type="match status" value="1"/>
</dbReference>
<comment type="caution">
    <text evidence="2">The sequence shown here is derived from an EMBL/GenBank/DDBJ whole genome shotgun (WGS) entry which is preliminary data.</text>
</comment>
<sequence length="217" mass="23392">MSKVRVAAFSVSVDGFGAGPKQDLNNPLGVRGLELHRWFFETESFCKMHGKAGGVRGVDDEFAARSFEHVGAWILGRNMFGPVRGPWEGDSWKGWWGDEPPYHTPVFVLTHHARPSLTMEGGTTFHFVTDGLEAALARAKDAANGKDVRIGGGVSVIRQCLTAGYIDEMHIAMSPVLLGEGEHLFSGIDLSKLGFDRVRFVAGDGATHVLISKAGGA</sequence>
<feature type="domain" description="Bacterial bifunctional deaminase-reductase C-terminal" evidence="1">
    <location>
        <begin position="8"/>
        <end position="194"/>
    </location>
</feature>
<dbReference type="EMBL" id="RSDW01000001">
    <property type="protein sequence ID" value="RSL17087.1"/>
    <property type="molecule type" value="Genomic_DNA"/>
</dbReference>
<dbReference type="InterPro" id="IPR050765">
    <property type="entry name" value="Riboflavin_Biosynth_HTPR"/>
</dbReference>
<dbReference type="OrthoDB" id="195113at2"/>
<dbReference type="Proteomes" id="UP000269669">
    <property type="component" value="Unassembled WGS sequence"/>
</dbReference>
<dbReference type="GO" id="GO:0008703">
    <property type="term" value="F:5-amino-6-(5-phosphoribosylamino)uracil reductase activity"/>
    <property type="evidence" value="ECO:0007669"/>
    <property type="project" value="InterPro"/>
</dbReference>
<evidence type="ECO:0000313" key="3">
    <source>
        <dbReference type="Proteomes" id="UP000269669"/>
    </source>
</evidence>
<proteinExistence type="predicted"/>
<keyword evidence="3" id="KW-1185">Reference proteome</keyword>
<dbReference type="Gene3D" id="3.40.430.10">
    <property type="entry name" value="Dihydrofolate Reductase, subunit A"/>
    <property type="match status" value="1"/>
</dbReference>
<gene>
    <name evidence="2" type="ORF">EDE15_2615</name>
</gene>
<dbReference type="GO" id="GO:0009231">
    <property type="term" value="P:riboflavin biosynthetic process"/>
    <property type="evidence" value="ECO:0007669"/>
    <property type="project" value="InterPro"/>
</dbReference>
<dbReference type="RefSeq" id="WP_125485616.1">
    <property type="nucleotide sequence ID" value="NZ_RSDW01000001.1"/>
</dbReference>
<organism evidence="2 3">
    <name type="scientific">Edaphobacter aggregans</name>
    <dbReference type="NCBI Taxonomy" id="570835"/>
    <lineage>
        <taxon>Bacteria</taxon>
        <taxon>Pseudomonadati</taxon>
        <taxon>Acidobacteriota</taxon>
        <taxon>Terriglobia</taxon>
        <taxon>Terriglobales</taxon>
        <taxon>Acidobacteriaceae</taxon>
        <taxon>Edaphobacter</taxon>
    </lineage>
</organism>
<evidence type="ECO:0000259" key="1">
    <source>
        <dbReference type="Pfam" id="PF01872"/>
    </source>
</evidence>
<dbReference type="PANTHER" id="PTHR38011:SF12">
    <property type="entry name" value="BIFUNCTIONAL DEAMINASE-REDUCTASE DOMAIN PROTEIN"/>
    <property type="match status" value="1"/>
</dbReference>
<protein>
    <submittedName>
        <fullName evidence="2">RibD domain-containing protein</fullName>
    </submittedName>
</protein>
<dbReference type="PANTHER" id="PTHR38011">
    <property type="entry name" value="DIHYDROFOLATE REDUCTASE FAMILY PROTEIN (AFU_ORTHOLOGUE AFUA_8G06820)"/>
    <property type="match status" value="1"/>
</dbReference>
<reference evidence="2 3" key="1">
    <citation type="submission" date="2018-12" db="EMBL/GenBank/DDBJ databases">
        <title>Sequencing of bacterial isolates from soil warming experiment in Harvard Forest, Massachusetts, USA.</title>
        <authorList>
            <person name="Deangelis K."/>
        </authorList>
    </citation>
    <scope>NUCLEOTIDE SEQUENCE [LARGE SCALE GENOMIC DNA]</scope>
    <source>
        <strain evidence="2 3">EB153</strain>
    </source>
</reference>
<dbReference type="InterPro" id="IPR024072">
    <property type="entry name" value="DHFR-like_dom_sf"/>
</dbReference>